<protein>
    <submittedName>
        <fullName evidence="2">Uncharacterized protein</fullName>
    </submittedName>
</protein>
<dbReference type="SUPFAM" id="SSF57184">
    <property type="entry name" value="Growth factor receptor domain"/>
    <property type="match status" value="1"/>
</dbReference>
<organism evidence="2 3">
    <name type="scientific">Mythimna separata</name>
    <name type="common">Oriental armyworm</name>
    <name type="synonym">Pseudaletia separata</name>
    <dbReference type="NCBI Taxonomy" id="271217"/>
    <lineage>
        <taxon>Eukaryota</taxon>
        <taxon>Metazoa</taxon>
        <taxon>Ecdysozoa</taxon>
        <taxon>Arthropoda</taxon>
        <taxon>Hexapoda</taxon>
        <taxon>Insecta</taxon>
        <taxon>Pterygota</taxon>
        <taxon>Neoptera</taxon>
        <taxon>Endopterygota</taxon>
        <taxon>Lepidoptera</taxon>
        <taxon>Glossata</taxon>
        <taxon>Ditrysia</taxon>
        <taxon>Noctuoidea</taxon>
        <taxon>Noctuidae</taxon>
        <taxon>Noctuinae</taxon>
        <taxon>Hadenini</taxon>
        <taxon>Mythimna</taxon>
    </lineage>
</organism>
<dbReference type="EMBL" id="JARGEI010000012">
    <property type="protein sequence ID" value="KAJ8722670.1"/>
    <property type="molecule type" value="Genomic_DNA"/>
</dbReference>
<accession>A0AAD8DTS1</accession>
<dbReference type="InterPro" id="IPR009030">
    <property type="entry name" value="Growth_fac_rcpt_cys_sf"/>
</dbReference>
<dbReference type="AlphaFoldDB" id="A0AAD8DTS1"/>
<proteinExistence type="predicted"/>
<keyword evidence="3" id="KW-1185">Reference proteome</keyword>
<gene>
    <name evidence="2" type="ORF">PYW07_003850</name>
</gene>
<sequence>MIIFVTFLCFLASFCNARPNFIDVNPQNVITVPPNCPPGFEWVNGACREIWSVTAAPANLITVPTNCPPGQSFINGQCRDVWNKAPIEESNFREFQPESSDLTPQNIVTVPPNCRPGQQWINGACRDVWRSGTDTKNVITVPTNCPPGQQFINGQCRDVWKRVQYLNIAYNEGQPENYEQSDANRNVISVPNQCPAGYRPDALGNCRPIFSN</sequence>
<evidence type="ECO:0000313" key="2">
    <source>
        <dbReference type="EMBL" id="KAJ8722670.1"/>
    </source>
</evidence>
<evidence type="ECO:0000256" key="1">
    <source>
        <dbReference type="SAM" id="SignalP"/>
    </source>
</evidence>
<name>A0AAD8DTS1_MYTSE</name>
<feature type="chain" id="PRO_5042278525" evidence="1">
    <location>
        <begin position="18"/>
        <end position="212"/>
    </location>
</feature>
<dbReference type="Proteomes" id="UP001231518">
    <property type="component" value="Chromosome 15"/>
</dbReference>
<keyword evidence="1" id="KW-0732">Signal</keyword>
<feature type="signal peptide" evidence="1">
    <location>
        <begin position="1"/>
        <end position="17"/>
    </location>
</feature>
<comment type="caution">
    <text evidence="2">The sequence shown here is derived from an EMBL/GenBank/DDBJ whole genome shotgun (WGS) entry which is preliminary data.</text>
</comment>
<evidence type="ECO:0000313" key="3">
    <source>
        <dbReference type="Proteomes" id="UP001231518"/>
    </source>
</evidence>
<reference evidence="2" key="1">
    <citation type="submission" date="2023-03" db="EMBL/GenBank/DDBJ databases">
        <title>Chromosome-level genomes of two armyworms, Mythimna separata and Mythimna loreyi, provide insights into the biosynthesis and reception of sex pheromones.</title>
        <authorList>
            <person name="Zhao H."/>
        </authorList>
    </citation>
    <scope>NUCLEOTIDE SEQUENCE</scope>
    <source>
        <strain evidence="2">BeijingLab</strain>
        <tissue evidence="2">Pupa</tissue>
    </source>
</reference>